<dbReference type="EMBL" id="FOYM01000012">
    <property type="protein sequence ID" value="SFR05830.1"/>
    <property type="molecule type" value="Genomic_DNA"/>
</dbReference>
<evidence type="ECO:0000313" key="2">
    <source>
        <dbReference type="Proteomes" id="UP000199584"/>
    </source>
</evidence>
<evidence type="ECO:0000313" key="1">
    <source>
        <dbReference type="EMBL" id="SFR05830.1"/>
    </source>
</evidence>
<dbReference type="STRING" id="39060.SAMN05660706_112104"/>
<name>A0A1I6DK56_9FIRM</name>
<accession>A0A1I6DK56</accession>
<sequence>MSENVHTYARYIYPYNDAKMKAWAETIIASIEAGKVDDALEAIPSINESKLPTGVPNLYTYLSNNRNRMNYKELEQRGFKAGSGAIESGNKKVIQQRMKQSGMQWGVETGQFIASLRAKYASNRWSEIEKVLAAVYELSKVISSFNDRMGHIF</sequence>
<protein>
    <submittedName>
        <fullName evidence="1">Uncharacterized protein</fullName>
    </submittedName>
</protein>
<dbReference type="AlphaFoldDB" id="A0A1I6DK56"/>
<reference evidence="2" key="1">
    <citation type="submission" date="2016-10" db="EMBL/GenBank/DDBJ databases">
        <authorList>
            <person name="Varghese N."/>
            <person name="Submissions S."/>
        </authorList>
    </citation>
    <scope>NUCLEOTIDE SEQUENCE [LARGE SCALE GENOMIC DNA]</scope>
    <source>
        <strain evidence="2">DSM 3669</strain>
    </source>
</reference>
<dbReference type="Proteomes" id="UP000199584">
    <property type="component" value="Unassembled WGS sequence"/>
</dbReference>
<organism evidence="1 2">
    <name type="scientific">Desulfoscipio geothermicus DSM 3669</name>
    <dbReference type="NCBI Taxonomy" id="1121426"/>
    <lineage>
        <taxon>Bacteria</taxon>
        <taxon>Bacillati</taxon>
        <taxon>Bacillota</taxon>
        <taxon>Clostridia</taxon>
        <taxon>Eubacteriales</taxon>
        <taxon>Desulfallaceae</taxon>
        <taxon>Desulfoscipio</taxon>
    </lineage>
</organism>
<gene>
    <name evidence="1" type="ORF">SAMN05660706_112104</name>
</gene>
<dbReference type="RefSeq" id="WP_131820629.1">
    <property type="nucleotide sequence ID" value="NZ_FOYM01000012.1"/>
</dbReference>
<keyword evidence="2" id="KW-1185">Reference proteome</keyword>
<dbReference type="OrthoDB" id="2162583at2"/>
<proteinExistence type="predicted"/>